<dbReference type="Proteomes" id="UP001597459">
    <property type="component" value="Unassembled WGS sequence"/>
</dbReference>
<dbReference type="EMBL" id="JBHULX010000013">
    <property type="protein sequence ID" value="MFD2590852.1"/>
    <property type="molecule type" value="Genomic_DNA"/>
</dbReference>
<comment type="caution">
    <text evidence="4">The sequence shown here is derived from an EMBL/GenBank/DDBJ whole genome shotgun (WGS) entry which is preliminary data.</text>
</comment>
<dbReference type="PRINTS" id="PR00834">
    <property type="entry name" value="PROTEASES2C"/>
</dbReference>
<dbReference type="GO" id="GO:0008233">
    <property type="term" value="F:peptidase activity"/>
    <property type="evidence" value="ECO:0007669"/>
    <property type="project" value="UniProtKB-KW"/>
</dbReference>
<dbReference type="PANTHER" id="PTHR43343:SF3">
    <property type="entry name" value="PROTEASE DO-LIKE 8, CHLOROPLASTIC"/>
    <property type="match status" value="1"/>
</dbReference>
<keyword evidence="5" id="KW-1185">Reference proteome</keyword>
<dbReference type="SUPFAM" id="SSF50156">
    <property type="entry name" value="PDZ domain-like"/>
    <property type="match status" value="1"/>
</dbReference>
<evidence type="ECO:0000313" key="4">
    <source>
        <dbReference type="EMBL" id="MFD2590852.1"/>
    </source>
</evidence>
<dbReference type="RefSeq" id="WP_176027477.1">
    <property type="nucleotide sequence ID" value="NZ_JBHSJV010000001.1"/>
</dbReference>
<dbReference type="InterPro" id="IPR036034">
    <property type="entry name" value="PDZ_sf"/>
</dbReference>
<organism evidence="4 5">
    <name type="scientific">Aquimarina hainanensis</name>
    <dbReference type="NCBI Taxonomy" id="1578017"/>
    <lineage>
        <taxon>Bacteria</taxon>
        <taxon>Pseudomonadati</taxon>
        <taxon>Bacteroidota</taxon>
        <taxon>Flavobacteriia</taxon>
        <taxon>Flavobacteriales</taxon>
        <taxon>Flavobacteriaceae</taxon>
        <taxon>Aquimarina</taxon>
    </lineage>
</organism>
<evidence type="ECO:0000256" key="1">
    <source>
        <dbReference type="ARBA" id="ARBA00022670"/>
    </source>
</evidence>
<protein>
    <submittedName>
        <fullName evidence="4">S1C family serine protease</fullName>
        <ecNumber evidence="4">3.4.21.-</ecNumber>
    </submittedName>
</protein>
<evidence type="ECO:0000256" key="3">
    <source>
        <dbReference type="SAM" id="SignalP"/>
    </source>
</evidence>
<dbReference type="Gene3D" id="2.40.10.120">
    <property type="match status" value="1"/>
</dbReference>
<dbReference type="SUPFAM" id="SSF50494">
    <property type="entry name" value="Trypsin-like serine proteases"/>
    <property type="match status" value="1"/>
</dbReference>
<evidence type="ECO:0000313" key="5">
    <source>
        <dbReference type="Proteomes" id="UP001597459"/>
    </source>
</evidence>
<dbReference type="InterPro" id="IPR001940">
    <property type="entry name" value="Peptidase_S1C"/>
</dbReference>
<dbReference type="Pfam" id="PF13365">
    <property type="entry name" value="Trypsin_2"/>
    <property type="match status" value="1"/>
</dbReference>
<dbReference type="GO" id="GO:0006508">
    <property type="term" value="P:proteolysis"/>
    <property type="evidence" value="ECO:0007669"/>
    <property type="project" value="UniProtKB-KW"/>
</dbReference>
<dbReference type="InterPro" id="IPR051201">
    <property type="entry name" value="Chloro_Bact_Ser_Proteases"/>
</dbReference>
<dbReference type="EC" id="3.4.21.-" evidence="4"/>
<gene>
    <name evidence="4" type="ORF">ACFSTE_08430</name>
</gene>
<dbReference type="PANTHER" id="PTHR43343">
    <property type="entry name" value="PEPTIDASE S12"/>
    <property type="match status" value="1"/>
</dbReference>
<dbReference type="Gene3D" id="2.30.42.10">
    <property type="match status" value="1"/>
</dbReference>
<evidence type="ECO:0000256" key="2">
    <source>
        <dbReference type="ARBA" id="ARBA00022801"/>
    </source>
</evidence>
<dbReference type="InterPro" id="IPR009003">
    <property type="entry name" value="Peptidase_S1_PA"/>
</dbReference>
<keyword evidence="2 4" id="KW-0378">Hydrolase</keyword>
<name>A0ABW5N5M2_9FLAO</name>
<feature type="chain" id="PRO_5047227368" evidence="3">
    <location>
        <begin position="19"/>
        <end position="341"/>
    </location>
</feature>
<keyword evidence="3" id="KW-0732">Signal</keyword>
<feature type="signal peptide" evidence="3">
    <location>
        <begin position="1"/>
        <end position="18"/>
    </location>
</feature>
<proteinExistence type="predicted"/>
<keyword evidence="1 4" id="KW-0645">Protease</keyword>
<accession>A0ABW5N5M2</accession>
<reference evidence="5" key="1">
    <citation type="journal article" date="2019" name="Int. J. Syst. Evol. Microbiol.">
        <title>The Global Catalogue of Microorganisms (GCM) 10K type strain sequencing project: providing services to taxonomists for standard genome sequencing and annotation.</title>
        <authorList>
            <consortium name="The Broad Institute Genomics Platform"/>
            <consortium name="The Broad Institute Genome Sequencing Center for Infectious Disease"/>
            <person name="Wu L."/>
            <person name="Ma J."/>
        </authorList>
    </citation>
    <scope>NUCLEOTIDE SEQUENCE [LARGE SCALE GENOMIC DNA]</scope>
    <source>
        <strain evidence="5">KCTC 42423</strain>
    </source>
</reference>
<sequence>MKLLKLLFFLLFVVSVQAQKLSDLYKKVNSSVVVIEIISVGTESNGSNRQLVKESSQGSGVLISEDGKIWTAAHVVQSAEVVSVEFVDGDIYEATIVSSNPQADVALLQIKNNFQLKNKKVATIGDSDKTLIGEDVFVLGAPHGFKQSLSRGIISGRYVPDHRSNDFVKIEFLQTDAAINPGNSGGPMFNMKGEVIGIASRIYSASGGFSGIGFAVSSNIAQKLLSEEENIWTGMEGLLITGNVAKALNVPQESGLLVLSTATQGAASKLGLQGGYVPAVIDGVELLLGGDVILQIAGIPFTDDNSGYLIKKKLKEFKKGEKISISILRHGKIGTAEFYKQ</sequence>